<dbReference type="InterPro" id="IPR013341">
    <property type="entry name" value="Mandelate_racemase_N_dom"/>
</dbReference>
<dbReference type="GO" id="GO:0000287">
    <property type="term" value="F:magnesium ion binding"/>
    <property type="evidence" value="ECO:0007669"/>
    <property type="project" value="TreeGrafter"/>
</dbReference>
<dbReference type="SUPFAM" id="SSF54826">
    <property type="entry name" value="Enolase N-terminal domain-like"/>
    <property type="match status" value="1"/>
</dbReference>
<dbReference type="GO" id="GO:0016052">
    <property type="term" value="P:carbohydrate catabolic process"/>
    <property type="evidence" value="ECO:0007669"/>
    <property type="project" value="TreeGrafter"/>
</dbReference>
<keyword evidence="3" id="KW-0460">Magnesium</keyword>
<dbReference type="InterPro" id="IPR046945">
    <property type="entry name" value="RHMD-like"/>
</dbReference>
<dbReference type="STRING" id="356660.SAMN05444336_10366"/>
<dbReference type="EMBL" id="FNMZ01000003">
    <property type="protein sequence ID" value="SDX02341.1"/>
    <property type="molecule type" value="Genomic_DNA"/>
</dbReference>
<dbReference type="SUPFAM" id="SSF51604">
    <property type="entry name" value="Enolase C-terminal domain-like"/>
    <property type="match status" value="1"/>
</dbReference>
<dbReference type="GO" id="GO:0016836">
    <property type="term" value="F:hydro-lyase activity"/>
    <property type="evidence" value="ECO:0007669"/>
    <property type="project" value="TreeGrafter"/>
</dbReference>
<dbReference type="SFLD" id="SFLDG00179">
    <property type="entry name" value="mandelate_racemase"/>
    <property type="match status" value="1"/>
</dbReference>
<dbReference type="SFLD" id="SFLDF00553">
    <property type="entry name" value="galactarolactone_cycloisomeras"/>
    <property type="match status" value="1"/>
</dbReference>
<dbReference type="OrthoDB" id="9802699at2"/>
<name>A0A1H2YBC7_9RHOB</name>
<dbReference type="CDD" id="cd03316">
    <property type="entry name" value="MR_like"/>
    <property type="match status" value="1"/>
</dbReference>
<dbReference type="GO" id="GO:0016853">
    <property type="term" value="F:isomerase activity"/>
    <property type="evidence" value="ECO:0007669"/>
    <property type="project" value="UniProtKB-KW"/>
</dbReference>
<protein>
    <submittedName>
        <fullName evidence="5">D-galactarolactone cycloisomerase</fullName>
    </submittedName>
</protein>
<dbReference type="InterPro" id="IPR034618">
    <property type="entry name" value="GLI"/>
</dbReference>
<dbReference type="Gene3D" id="3.20.20.120">
    <property type="entry name" value="Enolase-like C-terminal domain"/>
    <property type="match status" value="1"/>
</dbReference>
<feature type="domain" description="Mandelate racemase/muconate lactonizing enzyme C-terminal" evidence="4">
    <location>
        <begin position="145"/>
        <end position="241"/>
    </location>
</feature>
<evidence type="ECO:0000313" key="6">
    <source>
        <dbReference type="Proteomes" id="UP000199118"/>
    </source>
</evidence>
<dbReference type="RefSeq" id="WP_092681191.1">
    <property type="nucleotide sequence ID" value="NZ_FNMZ01000003.1"/>
</dbReference>
<gene>
    <name evidence="5" type="ORF">SAMN05444336_10366</name>
</gene>
<evidence type="ECO:0000256" key="3">
    <source>
        <dbReference type="ARBA" id="ARBA00022842"/>
    </source>
</evidence>
<keyword evidence="2" id="KW-0479">Metal-binding</keyword>
<keyword evidence="6" id="KW-1185">Reference proteome</keyword>
<evidence type="ECO:0000259" key="4">
    <source>
        <dbReference type="SMART" id="SM00922"/>
    </source>
</evidence>
<dbReference type="Pfam" id="PF02746">
    <property type="entry name" value="MR_MLE_N"/>
    <property type="match status" value="1"/>
</dbReference>
<dbReference type="InterPro" id="IPR029065">
    <property type="entry name" value="Enolase_C-like"/>
</dbReference>
<dbReference type="AlphaFoldDB" id="A0A1H2YBC7"/>
<dbReference type="Gene3D" id="3.30.390.10">
    <property type="entry name" value="Enolase-like, N-terminal domain"/>
    <property type="match status" value="1"/>
</dbReference>
<organism evidence="5 6">
    <name type="scientific">Albimonas donghaensis</name>
    <dbReference type="NCBI Taxonomy" id="356660"/>
    <lineage>
        <taxon>Bacteria</taxon>
        <taxon>Pseudomonadati</taxon>
        <taxon>Pseudomonadota</taxon>
        <taxon>Alphaproteobacteria</taxon>
        <taxon>Rhodobacterales</taxon>
        <taxon>Paracoccaceae</taxon>
        <taxon>Albimonas</taxon>
    </lineage>
</organism>
<proteinExistence type="predicted"/>
<keyword evidence="5" id="KW-0413">Isomerase</keyword>
<dbReference type="InterPro" id="IPR029017">
    <property type="entry name" value="Enolase-like_N"/>
</dbReference>
<dbReference type="SFLD" id="SFLDS00001">
    <property type="entry name" value="Enolase"/>
    <property type="match status" value="1"/>
</dbReference>
<accession>A0A1H2YBC7</accession>
<dbReference type="InterPro" id="IPR013342">
    <property type="entry name" value="Mandelate_racemase_C"/>
</dbReference>
<reference evidence="5 6" key="1">
    <citation type="submission" date="2016-10" db="EMBL/GenBank/DDBJ databases">
        <authorList>
            <person name="de Groot N.N."/>
        </authorList>
    </citation>
    <scope>NUCLEOTIDE SEQUENCE [LARGE SCALE GENOMIC DNA]</scope>
    <source>
        <strain evidence="5 6">DSM 17890</strain>
    </source>
</reference>
<dbReference type="Proteomes" id="UP000199118">
    <property type="component" value="Unassembled WGS sequence"/>
</dbReference>
<dbReference type="InterPro" id="IPR036849">
    <property type="entry name" value="Enolase-like_C_sf"/>
</dbReference>
<evidence type="ECO:0000256" key="1">
    <source>
        <dbReference type="ARBA" id="ARBA00001946"/>
    </source>
</evidence>
<dbReference type="Pfam" id="PF13378">
    <property type="entry name" value="MR_MLE_C"/>
    <property type="match status" value="1"/>
</dbReference>
<evidence type="ECO:0000313" key="5">
    <source>
        <dbReference type="EMBL" id="SDX02341.1"/>
    </source>
</evidence>
<comment type="cofactor">
    <cofactor evidence="1">
        <name>Mg(2+)</name>
        <dbReference type="ChEBI" id="CHEBI:18420"/>
    </cofactor>
</comment>
<evidence type="ECO:0000256" key="2">
    <source>
        <dbReference type="ARBA" id="ARBA00022723"/>
    </source>
</evidence>
<dbReference type="PANTHER" id="PTHR13794:SF58">
    <property type="entry name" value="MITOCHONDRIAL ENOLASE SUPERFAMILY MEMBER 1"/>
    <property type="match status" value="1"/>
</dbReference>
<dbReference type="SMART" id="SM00922">
    <property type="entry name" value="MR_MLE"/>
    <property type="match status" value="1"/>
</dbReference>
<sequence length="377" mass="40824">MRIAEIRPHVLRHDLERHFQSAFSTFATRWACLVEVICDDGTVGWGECLGPSAPNAALVRAMAPLVIGRDPREIEPIWTEIYNQFRDQGQRGATMTAQSGIDIALWDIAGKAAGAPAHRLLGGAYRAQVPAYATGGFRPVGRDRDEALAEELAGYRDAGFTACKIKIGYGVDVDEASIRLARDVLGPDIALMIDANHGYDAIEAIELGRRCADLRLAWFEEPVVPELLDAYVEIRARQPIPVAGGETWHGRTGFAEAIARRAVDILQPDVCGCGGITEMRKIAWMAETAGIRVTPHVWGTGVALAASLHMLAILPPTPPRHAERGPLLEFDQTYNPYRAEILVNPVAQSGGMVAIPQGPGLGVEINRAALARYTVEG</sequence>
<dbReference type="PANTHER" id="PTHR13794">
    <property type="entry name" value="ENOLASE SUPERFAMILY, MANDELATE RACEMASE"/>
    <property type="match status" value="1"/>
</dbReference>